<reference evidence="2" key="1">
    <citation type="submission" date="2018-02" db="EMBL/GenBank/DDBJ databases">
        <title>Rhizophora mucronata_Transcriptome.</title>
        <authorList>
            <person name="Meera S.P."/>
            <person name="Sreeshan A."/>
            <person name="Augustine A."/>
        </authorList>
    </citation>
    <scope>NUCLEOTIDE SEQUENCE</scope>
    <source>
        <tissue evidence="2">Leaf</tissue>
    </source>
</reference>
<protein>
    <submittedName>
        <fullName evidence="2">Putative phosphatidylglycerol/phosphatidylinositol transfer protein DDB_G0282179</fullName>
    </submittedName>
</protein>
<evidence type="ECO:0000313" key="2">
    <source>
        <dbReference type="EMBL" id="MBW92388.1"/>
    </source>
</evidence>
<proteinExistence type="predicted"/>
<feature type="region of interest" description="Disordered" evidence="1">
    <location>
        <begin position="23"/>
        <end position="48"/>
    </location>
</feature>
<dbReference type="AlphaFoldDB" id="A0A2P2JFX5"/>
<evidence type="ECO:0000256" key="1">
    <source>
        <dbReference type="SAM" id="MobiDB-lite"/>
    </source>
</evidence>
<sequence>MLKTNFKILLLVPSNQSFDDDPSPWFIAPNNHSPSLANKMDTDKSSMR</sequence>
<organism evidence="2">
    <name type="scientific">Rhizophora mucronata</name>
    <name type="common">Asiatic mangrove</name>
    <dbReference type="NCBI Taxonomy" id="61149"/>
    <lineage>
        <taxon>Eukaryota</taxon>
        <taxon>Viridiplantae</taxon>
        <taxon>Streptophyta</taxon>
        <taxon>Embryophyta</taxon>
        <taxon>Tracheophyta</taxon>
        <taxon>Spermatophyta</taxon>
        <taxon>Magnoliopsida</taxon>
        <taxon>eudicotyledons</taxon>
        <taxon>Gunneridae</taxon>
        <taxon>Pentapetalae</taxon>
        <taxon>rosids</taxon>
        <taxon>fabids</taxon>
        <taxon>Malpighiales</taxon>
        <taxon>Rhizophoraceae</taxon>
        <taxon>Rhizophora</taxon>
    </lineage>
</organism>
<accession>A0A2P2JFX5</accession>
<name>A0A2P2JFX5_RHIMU</name>
<dbReference type="EMBL" id="GGEC01011905">
    <property type="protein sequence ID" value="MBW92388.1"/>
    <property type="molecule type" value="Transcribed_RNA"/>
</dbReference>